<protein>
    <submittedName>
        <fullName evidence="2">Uncharacterized protein</fullName>
    </submittedName>
</protein>
<dbReference type="Pfam" id="PF06522">
    <property type="entry name" value="B12D"/>
    <property type="match status" value="1"/>
</dbReference>
<dbReference type="InterPro" id="IPR010530">
    <property type="entry name" value="B12D"/>
</dbReference>
<keyword evidence="3" id="KW-1185">Reference proteome</keyword>
<keyword evidence="1" id="KW-0472">Membrane</keyword>
<keyword evidence="1" id="KW-1133">Transmembrane helix</keyword>
<evidence type="ECO:0000313" key="2">
    <source>
        <dbReference type="EMBL" id="EJK58923.1"/>
    </source>
</evidence>
<feature type="transmembrane region" description="Helical" evidence="1">
    <location>
        <begin position="93"/>
        <end position="114"/>
    </location>
</feature>
<sequence>MPLPELRGASFPGVFGLQLDDAKQAAALSGAVAVASADWATTNKYCYVEVYPARAPATMAKRTFAAESRAHLHLGMPKNADQLKRSIWLSDPGAYPVMIVVTFACTMCCGFMGYHTYNSPDVRITPGRRQVLLRTWEEGQ</sequence>
<dbReference type="Proteomes" id="UP000266841">
    <property type="component" value="Unassembled WGS sequence"/>
</dbReference>
<dbReference type="OrthoDB" id="48127at2759"/>
<dbReference type="AlphaFoldDB" id="K0RYQ4"/>
<proteinExistence type="predicted"/>
<evidence type="ECO:0000256" key="1">
    <source>
        <dbReference type="SAM" id="Phobius"/>
    </source>
</evidence>
<comment type="caution">
    <text evidence="2">The sequence shown here is derived from an EMBL/GenBank/DDBJ whole genome shotgun (WGS) entry which is preliminary data.</text>
</comment>
<evidence type="ECO:0000313" key="3">
    <source>
        <dbReference type="Proteomes" id="UP000266841"/>
    </source>
</evidence>
<keyword evidence="1" id="KW-0812">Transmembrane</keyword>
<accession>K0RYQ4</accession>
<organism evidence="2 3">
    <name type="scientific">Thalassiosira oceanica</name>
    <name type="common">Marine diatom</name>
    <dbReference type="NCBI Taxonomy" id="159749"/>
    <lineage>
        <taxon>Eukaryota</taxon>
        <taxon>Sar</taxon>
        <taxon>Stramenopiles</taxon>
        <taxon>Ochrophyta</taxon>
        <taxon>Bacillariophyta</taxon>
        <taxon>Coscinodiscophyceae</taxon>
        <taxon>Thalassiosirophycidae</taxon>
        <taxon>Thalassiosirales</taxon>
        <taxon>Thalassiosiraceae</taxon>
        <taxon>Thalassiosira</taxon>
    </lineage>
</organism>
<dbReference type="EMBL" id="AGNL01023969">
    <property type="protein sequence ID" value="EJK58923.1"/>
    <property type="molecule type" value="Genomic_DNA"/>
</dbReference>
<gene>
    <name evidence="2" type="ORF">THAOC_20913</name>
</gene>
<name>K0RYQ4_THAOC</name>
<reference evidence="2 3" key="1">
    <citation type="journal article" date="2012" name="Genome Biol.">
        <title>Genome and low-iron response of an oceanic diatom adapted to chronic iron limitation.</title>
        <authorList>
            <person name="Lommer M."/>
            <person name="Specht M."/>
            <person name="Roy A.S."/>
            <person name="Kraemer L."/>
            <person name="Andreson R."/>
            <person name="Gutowska M.A."/>
            <person name="Wolf J."/>
            <person name="Bergner S.V."/>
            <person name="Schilhabel M.B."/>
            <person name="Klostermeier U.C."/>
            <person name="Beiko R.G."/>
            <person name="Rosenstiel P."/>
            <person name="Hippler M."/>
            <person name="Laroche J."/>
        </authorList>
    </citation>
    <scope>NUCLEOTIDE SEQUENCE [LARGE SCALE GENOMIC DNA]</scope>
    <source>
        <strain evidence="2 3">CCMP1005</strain>
    </source>
</reference>